<keyword evidence="3" id="KW-1185">Reference proteome</keyword>
<evidence type="ECO:0000313" key="2">
    <source>
        <dbReference type="EMBL" id="MBS4099649.1"/>
    </source>
</evidence>
<reference evidence="2 3" key="1">
    <citation type="submission" date="2021-04" db="EMBL/GenBank/DDBJ databases">
        <title>Whole genome sequence analysis of a thiophenic sulfur metabolizing bacteria.</title>
        <authorList>
            <person name="Akhtar N."/>
            <person name="Akram J."/>
            <person name="Aslam A."/>
        </authorList>
    </citation>
    <scope>NUCLEOTIDE SEQUENCE [LARGE SCALE GENOMIC DNA]</scope>
    <source>
        <strain evidence="2 3">3OW</strain>
    </source>
</reference>
<feature type="compositionally biased region" description="Low complexity" evidence="1">
    <location>
        <begin position="35"/>
        <end position="46"/>
    </location>
</feature>
<dbReference type="InterPro" id="IPR034660">
    <property type="entry name" value="DinB/YfiT-like"/>
</dbReference>
<dbReference type="SUPFAM" id="SSF109854">
    <property type="entry name" value="DinB/YfiT-like putative metalloenzymes"/>
    <property type="match status" value="1"/>
</dbReference>
<comment type="caution">
    <text evidence="2">The sequence shown here is derived from an EMBL/GenBank/DDBJ whole genome shotgun (WGS) entry which is preliminary data.</text>
</comment>
<protein>
    <submittedName>
        <fullName evidence="2">DUF664 domain-containing protein</fullName>
    </submittedName>
</protein>
<feature type="region of interest" description="Disordered" evidence="1">
    <location>
        <begin position="1"/>
        <end position="49"/>
    </location>
</feature>
<dbReference type="Pfam" id="PF04978">
    <property type="entry name" value="MST"/>
    <property type="match status" value="1"/>
</dbReference>
<dbReference type="InterPro" id="IPR007061">
    <property type="entry name" value="MST-like"/>
</dbReference>
<proteinExistence type="predicted"/>
<accession>A0ABS5N5W1</accession>
<organism evidence="2 3">
    <name type="scientific">Tsukamurella paurometabola</name>
    <name type="common">Corynebacterium paurometabolum</name>
    <dbReference type="NCBI Taxonomy" id="2061"/>
    <lineage>
        <taxon>Bacteria</taxon>
        <taxon>Bacillati</taxon>
        <taxon>Actinomycetota</taxon>
        <taxon>Actinomycetes</taxon>
        <taxon>Mycobacteriales</taxon>
        <taxon>Tsukamurellaceae</taxon>
        <taxon>Tsukamurella</taxon>
    </lineage>
</organism>
<sequence length="207" mass="22346">MWNSPDRSPAERRSPTCTAPGTGPTRRRSLSPPIRWRSSTTSSTRSQDWPVAAAEGQIAAFLDVAAETLDTIDRVLDDLDDTAVNAVPPVPGVNSVFALVTHVGGALGYWGGSLMAGEDIPRDRSAEFHATGTVDEARAIVARLRTDLPRWAAVAATGIRNPEATGTTRRNAATATPEWVLTHMLRELTQHTGHMEICRDVVVERAD</sequence>
<dbReference type="Gene3D" id="1.20.120.450">
    <property type="entry name" value="dinb family like domain"/>
    <property type="match status" value="1"/>
</dbReference>
<evidence type="ECO:0000256" key="1">
    <source>
        <dbReference type="SAM" id="MobiDB-lite"/>
    </source>
</evidence>
<gene>
    <name evidence="2" type="ORF">KFZ73_00210</name>
</gene>
<dbReference type="Proteomes" id="UP000676853">
    <property type="component" value="Unassembled WGS sequence"/>
</dbReference>
<dbReference type="EMBL" id="JAGXOE010000001">
    <property type="protein sequence ID" value="MBS4099649.1"/>
    <property type="molecule type" value="Genomic_DNA"/>
</dbReference>
<evidence type="ECO:0000313" key="3">
    <source>
        <dbReference type="Proteomes" id="UP000676853"/>
    </source>
</evidence>
<name>A0ABS5N5W1_TSUPA</name>